<protein>
    <submittedName>
        <fullName evidence="4">Putative nucleosome binding protein</fullName>
    </submittedName>
</protein>
<keyword evidence="1" id="KW-0238">DNA-binding</keyword>
<dbReference type="Pfam" id="PF00505">
    <property type="entry name" value="HMG_box"/>
    <property type="match status" value="1"/>
</dbReference>
<dbReference type="GO" id="GO:0005634">
    <property type="term" value="C:nucleus"/>
    <property type="evidence" value="ECO:0007669"/>
    <property type="project" value="UniProtKB-UniRule"/>
</dbReference>
<dbReference type="Gene3D" id="1.10.30.10">
    <property type="entry name" value="High mobility group box domain"/>
    <property type="match status" value="1"/>
</dbReference>
<dbReference type="PANTHER" id="PTHR48112:SF22">
    <property type="entry name" value="MITOCHONDRIAL TRANSCRIPTION FACTOR A, ISOFORM B"/>
    <property type="match status" value="1"/>
</dbReference>
<name>A0A433D9T2_9FUNG</name>
<evidence type="ECO:0000256" key="1">
    <source>
        <dbReference type="ARBA" id="ARBA00023125"/>
    </source>
</evidence>
<dbReference type="OrthoDB" id="1919336at2759"/>
<accession>A0A433D9T2</accession>
<dbReference type="PROSITE" id="PS50118">
    <property type="entry name" value="HMG_BOX_2"/>
    <property type="match status" value="1"/>
</dbReference>
<evidence type="ECO:0000256" key="2">
    <source>
        <dbReference type="ARBA" id="ARBA00023242"/>
    </source>
</evidence>
<gene>
    <name evidence="4" type="ORF">BC936DRAFT_145796</name>
</gene>
<dbReference type="EMBL" id="RBNI01004593">
    <property type="protein sequence ID" value="RUP47381.1"/>
    <property type="molecule type" value="Genomic_DNA"/>
</dbReference>
<organism evidence="4 5">
    <name type="scientific">Jimgerdemannia flammicorona</name>
    <dbReference type="NCBI Taxonomy" id="994334"/>
    <lineage>
        <taxon>Eukaryota</taxon>
        <taxon>Fungi</taxon>
        <taxon>Fungi incertae sedis</taxon>
        <taxon>Mucoromycota</taxon>
        <taxon>Mucoromycotina</taxon>
        <taxon>Endogonomycetes</taxon>
        <taxon>Endogonales</taxon>
        <taxon>Endogonaceae</taxon>
        <taxon>Jimgerdemannia</taxon>
    </lineage>
</organism>
<comment type="similarity">
    <text evidence="3">Belongs to the NHP6 family.</text>
</comment>
<dbReference type="SMART" id="SM00398">
    <property type="entry name" value="HMG"/>
    <property type="match status" value="1"/>
</dbReference>
<keyword evidence="2" id="KW-0539">Nucleus</keyword>
<sequence>MPKDTKPKEAKASKRTATKEKKTAAATDGKKRRTRIKKDPSAPKRGLSAYMFFSQEHRKLVQGEHPDASFGEIGKILGDKWKHMSDRDKKPYVEKAEMDKKRYESEKAAAASGAKAANDDDDEEEEDEDDDE</sequence>
<comment type="caution">
    <text evidence="4">The sequence shown here is derived from an EMBL/GenBank/DDBJ whole genome shotgun (WGS) entry which is preliminary data.</text>
</comment>
<dbReference type="AlphaFoldDB" id="A0A433D9T2"/>
<dbReference type="Proteomes" id="UP000268093">
    <property type="component" value="Unassembled WGS sequence"/>
</dbReference>
<reference evidence="4 5" key="1">
    <citation type="journal article" date="2018" name="New Phytol.">
        <title>Phylogenomics of Endogonaceae and evolution of mycorrhizas within Mucoromycota.</title>
        <authorList>
            <person name="Chang Y."/>
            <person name="Desiro A."/>
            <person name="Na H."/>
            <person name="Sandor L."/>
            <person name="Lipzen A."/>
            <person name="Clum A."/>
            <person name="Barry K."/>
            <person name="Grigoriev I.V."/>
            <person name="Martin F.M."/>
            <person name="Stajich J.E."/>
            <person name="Smith M.E."/>
            <person name="Bonito G."/>
            <person name="Spatafora J.W."/>
        </authorList>
    </citation>
    <scope>NUCLEOTIDE SEQUENCE [LARGE SCALE GENOMIC DNA]</scope>
    <source>
        <strain evidence="4 5">GMNB39</strain>
    </source>
</reference>
<keyword evidence="5" id="KW-1185">Reference proteome</keyword>
<proteinExistence type="inferred from homology"/>
<evidence type="ECO:0000313" key="5">
    <source>
        <dbReference type="Proteomes" id="UP000268093"/>
    </source>
</evidence>
<evidence type="ECO:0000256" key="3">
    <source>
        <dbReference type="ARBA" id="ARBA00043963"/>
    </source>
</evidence>
<dbReference type="SUPFAM" id="SSF47095">
    <property type="entry name" value="HMG-box"/>
    <property type="match status" value="1"/>
</dbReference>
<dbReference type="PANTHER" id="PTHR48112">
    <property type="entry name" value="HIGH MOBILITY GROUP PROTEIN DSP1"/>
    <property type="match status" value="1"/>
</dbReference>
<dbReference type="GO" id="GO:0003677">
    <property type="term" value="F:DNA binding"/>
    <property type="evidence" value="ECO:0007669"/>
    <property type="project" value="UniProtKB-UniRule"/>
</dbReference>
<dbReference type="InterPro" id="IPR009071">
    <property type="entry name" value="HMG_box_dom"/>
</dbReference>
<dbReference type="InterPro" id="IPR050342">
    <property type="entry name" value="HMGB"/>
</dbReference>
<dbReference type="FunFam" id="1.10.30.10:FF:000016">
    <property type="entry name" value="FACT complex subunit SSRP1"/>
    <property type="match status" value="1"/>
</dbReference>
<dbReference type="PRINTS" id="PR00886">
    <property type="entry name" value="HIGHMOBLTY12"/>
</dbReference>
<dbReference type="CDD" id="cd01390">
    <property type="entry name" value="HMG-box_NHP6-like"/>
    <property type="match status" value="1"/>
</dbReference>
<dbReference type="InterPro" id="IPR036910">
    <property type="entry name" value="HMG_box_dom_sf"/>
</dbReference>
<evidence type="ECO:0000313" key="4">
    <source>
        <dbReference type="EMBL" id="RUP47381.1"/>
    </source>
</evidence>